<dbReference type="Pfam" id="PF08531">
    <property type="entry name" value="Bac_rhamnosid_N"/>
    <property type="match status" value="1"/>
</dbReference>
<dbReference type="PANTHER" id="PTHR33307:SF6">
    <property type="entry name" value="ALPHA-RHAMNOSIDASE (EUROFUNG)-RELATED"/>
    <property type="match status" value="1"/>
</dbReference>
<gene>
    <name evidence="8" type="ORF">H5P28_09070</name>
</gene>
<dbReference type="InterPro" id="IPR013737">
    <property type="entry name" value="Bac_rhamnosid_N"/>
</dbReference>
<evidence type="ECO:0000313" key="8">
    <source>
        <dbReference type="EMBL" id="MBC2594406.1"/>
    </source>
</evidence>
<evidence type="ECO:0000256" key="3">
    <source>
        <dbReference type="ARBA" id="ARBA00022801"/>
    </source>
</evidence>
<dbReference type="EC" id="3.2.1.40" evidence="2"/>
<proteinExistence type="predicted"/>
<evidence type="ECO:0000256" key="1">
    <source>
        <dbReference type="ARBA" id="ARBA00001445"/>
    </source>
</evidence>
<evidence type="ECO:0000313" key="9">
    <source>
        <dbReference type="Proteomes" id="UP000546464"/>
    </source>
</evidence>
<protein>
    <recommendedName>
        <fullName evidence="2">alpha-L-rhamnosidase</fullName>
        <ecNumber evidence="2">3.2.1.40</ecNumber>
    </recommendedName>
</protein>
<reference evidence="8 9" key="1">
    <citation type="submission" date="2020-07" db="EMBL/GenBank/DDBJ databases">
        <authorList>
            <person name="Feng X."/>
        </authorList>
    </citation>
    <scope>NUCLEOTIDE SEQUENCE [LARGE SCALE GENOMIC DNA]</scope>
    <source>
        <strain evidence="8 9">JCM31066</strain>
    </source>
</reference>
<organism evidence="8 9">
    <name type="scientific">Ruficoccus amylovorans</name>
    <dbReference type="NCBI Taxonomy" id="1804625"/>
    <lineage>
        <taxon>Bacteria</taxon>
        <taxon>Pseudomonadati</taxon>
        <taxon>Verrucomicrobiota</taxon>
        <taxon>Opitutia</taxon>
        <taxon>Puniceicoccales</taxon>
        <taxon>Cerasicoccaceae</taxon>
        <taxon>Ruficoccus</taxon>
    </lineage>
</organism>
<feature type="domain" description="Alpha-L-rhamnosidase concanavalin-like" evidence="4">
    <location>
        <begin position="187"/>
        <end position="281"/>
    </location>
</feature>
<dbReference type="PANTHER" id="PTHR33307">
    <property type="entry name" value="ALPHA-RHAMNOSIDASE (EUROFUNG)"/>
    <property type="match status" value="1"/>
</dbReference>
<sequence>MFITALGLYEARLNGQVVGDRVLTPGWTDYRKRVPYQSYDVSALVRPGENVLGAILGDGWYCGHISWLDRQQYGERPAVLVRLKISYADGRTRSIVTDEQWRWARGAVVKADLLMGEEFDARLELPGWAEPGYDDEDWAPAEVFVPDPLPELNEALCPPVRRMETLEPVEVRESEVTEEDGTVRPVRIYDFGQNFAGRVRLKANAARGKVVRLRHAEVLNPDGSIYTLNLRGAKATDTYTCRGGGEECWEPRFTFHGFRYVEADVSGWGSDDRLELSAVVLHNDLALTGSFRCSHEGLNQLQHNILWGQKSNFLEVPTDCPQRDERLGWTGDAQVFVRTACFNMDVREFFHKWMRDLRDTQSARGGIAITAPYMSFVPSDDPNREWMDEDGGPAWADAVVICPWTIYLCYGDEQILRDNYESMARYVEFIRLHRSRDLIRSHPGLGGWGGFGDWLAKDGSEGFEGRTPRDLIGTAFFAYDAELMAKIATILDREDDAAAYRELRGTIVEAFRRRFVTPEGKLTSDTQTSYLLALHFDLLPEEARKVVAADLVRDIEQHGWHLTTGFVGTPYLLDVLEDTGHLDVAYRLLEQETYPSWLFPIRNGATTIWEHWDGWTPEQGFQHPRMNSFNHYAYGAVGAWMYRSLAGIELDPQEPGYRKIVFRPRPGGTIRWAEATLESPQGLIAIKWELDADQGLSVELEVPAGSRACFDPPTGYGFSGGELESGSHRFKINRTSTGKKF</sequence>
<evidence type="ECO:0000259" key="5">
    <source>
        <dbReference type="Pfam" id="PF08531"/>
    </source>
</evidence>
<dbReference type="PIRSF" id="PIRSF010631">
    <property type="entry name" value="A-rhamnsds"/>
    <property type="match status" value="1"/>
</dbReference>
<feature type="domain" description="Bacterial alpha-L-rhamnosidase N-terminal" evidence="5">
    <location>
        <begin position="1"/>
        <end position="164"/>
    </location>
</feature>
<evidence type="ECO:0000259" key="6">
    <source>
        <dbReference type="Pfam" id="PF17389"/>
    </source>
</evidence>
<dbReference type="InterPro" id="IPR035396">
    <property type="entry name" value="Bac_rhamnosid6H"/>
</dbReference>
<dbReference type="InterPro" id="IPR035398">
    <property type="entry name" value="Bac_rhamnosid_C"/>
</dbReference>
<feature type="domain" description="Alpha-L-rhamnosidase six-hairpin glycosidase" evidence="6">
    <location>
        <begin position="288"/>
        <end position="644"/>
    </location>
</feature>
<dbReference type="Gene3D" id="2.60.420.10">
    <property type="entry name" value="Maltose phosphorylase, domain 3"/>
    <property type="match status" value="1"/>
</dbReference>
<dbReference type="InterPro" id="IPR012341">
    <property type="entry name" value="6hp_glycosidase-like_sf"/>
</dbReference>
<keyword evidence="3 8" id="KW-0378">Hydrolase</keyword>
<dbReference type="Pfam" id="PF17390">
    <property type="entry name" value="Bac_rhamnosid_C"/>
    <property type="match status" value="1"/>
</dbReference>
<name>A0A842HFJ3_9BACT</name>
<dbReference type="Gene3D" id="1.50.10.10">
    <property type="match status" value="1"/>
</dbReference>
<dbReference type="Pfam" id="PF05592">
    <property type="entry name" value="Bac_rhamnosid"/>
    <property type="match status" value="1"/>
</dbReference>
<feature type="domain" description="Alpha-L-rhamnosidase C-terminal" evidence="7">
    <location>
        <begin position="647"/>
        <end position="708"/>
    </location>
</feature>
<dbReference type="Proteomes" id="UP000546464">
    <property type="component" value="Unassembled WGS sequence"/>
</dbReference>
<dbReference type="InterPro" id="IPR008902">
    <property type="entry name" value="Rhamnosid_concanavalin"/>
</dbReference>
<comment type="catalytic activity">
    <reaction evidence="1">
        <text>Hydrolysis of terminal non-reducing alpha-L-rhamnose residues in alpha-L-rhamnosides.</text>
        <dbReference type="EC" id="3.2.1.40"/>
    </reaction>
</comment>
<keyword evidence="9" id="KW-1185">Reference proteome</keyword>
<dbReference type="Pfam" id="PF17389">
    <property type="entry name" value="Bac_rhamnosid6H"/>
    <property type="match status" value="1"/>
</dbReference>
<dbReference type="InterPro" id="IPR008928">
    <property type="entry name" value="6-hairpin_glycosidase_sf"/>
</dbReference>
<dbReference type="Gene3D" id="2.60.120.260">
    <property type="entry name" value="Galactose-binding domain-like"/>
    <property type="match status" value="2"/>
</dbReference>
<dbReference type="AlphaFoldDB" id="A0A842HFJ3"/>
<dbReference type="GO" id="GO:0005975">
    <property type="term" value="P:carbohydrate metabolic process"/>
    <property type="evidence" value="ECO:0007669"/>
    <property type="project" value="InterPro"/>
</dbReference>
<evidence type="ECO:0000259" key="7">
    <source>
        <dbReference type="Pfam" id="PF17390"/>
    </source>
</evidence>
<dbReference type="InterPro" id="IPR016007">
    <property type="entry name" value="Alpha_rhamnosid"/>
</dbReference>
<dbReference type="GO" id="GO:0030596">
    <property type="term" value="F:alpha-L-rhamnosidase activity"/>
    <property type="evidence" value="ECO:0007669"/>
    <property type="project" value="UniProtKB-EC"/>
</dbReference>
<dbReference type="EMBL" id="JACHVB010000021">
    <property type="protein sequence ID" value="MBC2594406.1"/>
    <property type="molecule type" value="Genomic_DNA"/>
</dbReference>
<dbReference type="SUPFAM" id="SSF48208">
    <property type="entry name" value="Six-hairpin glycosidases"/>
    <property type="match status" value="1"/>
</dbReference>
<evidence type="ECO:0000259" key="4">
    <source>
        <dbReference type="Pfam" id="PF05592"/>
    </source>
</evidence>
<evidence type="ECO:0000256" key="2">
    <source>
        <dbReference type="ARBA" id="ARBA00012652"/>
    </source>
</evidence>
<comment type="caution">
    <text evidence="8">The sequence shown here is derived from an EMBL/GenBank/DDBJ whole genome shotgun (WGS) entry which is preliminary data.</text>
</comment>
<accession>A0A842HFJ3</accession>